<name>A0A9P0XDG9_PIEBR</name>
<comment type="caution">
    <text evidence="2">The sequence shown here is derived from an EMBL/GenBank/DDBJ whole genome shotgun (WGS) entry which is preliminary data.</text>
</comment>
<accession>A0A9P0XDG9</accession>
<dbReference type="Proteomes" id="UP001152562">
    <property type="component" value="Unassembled WGS sequence"/>
</dbReference>
<feature type="compositionally biased region" description="Polar residues" evidence="1">
    <location>
        <begin position="44"/>
        <end position="55"/>
    </location>
</feature>
<protein>
    <submittedName>
        <fullName evidence="2">Uncharacterized protein</fullName>
    </submittedName>
</protein>
<reference evidence="2" key="1">
    <citation type="submission" date="2022-05" db="EMBL/GenBank/DDBJ databases">
        <authorList>
            <person name="Okamura Y."/>
        </authorList>
    </citation>
    <scope>NUCLEOTIDE SEQUENCE</scope>
</reference>
<evidence type="ECO:0000256" key="1">
    <source>
        <dbReference type="SAM" id="MobiDB-lite"/>
    </source>
</evidence>
<feature type="region of interest" description="Disordered" evidence="1">
    <location>
        <begin position="33"/>
        <end position="70"/>
    </location>
</feature>
<evidence type="ECO:0000313" key="3">
    <source>
        <dbReference type="Proteomes" id="UP001152562"/>
    </source>
</evidence>
<dbReference type="AlphaFoldDB" id="A0A9P0XDG9"/>
<proteinExistence type="predicted"/>
<evidence type="ECO:0000313" key="2">
    <source>
        <dbReference type="EMBL" id="CAH4032159.1"/>
    </source>
</evidence>
<organism evidence="2 3">
    <name type="scientific">Pieris brassicae</name>
    <name type="common">White butterfly</name>
    <name type="synonym">Large white butterfly</name>
    <dbReference type="NCBI Taxonomy" id="7116"/>
    <lineage>
        <taxon>Eukaryota</taxon>
        <taxon>Metazoa</taxon>
        <taxon>Ecdysozoa</taxon>
        <taxon>Arthropoda</taxon>
        <taxon>Hexapoda</taxon>
        <taxon>Insecta</taxon>
        <taxon>Pterygota</taxon>
        <taxon>Neoptera</taxon>
        <taxon>Endopterygota</taxon>
        <taxon>Lepidoptera</taxon>
        <taxon>Glossata</taxon>
        <taxon>Ditrysia</taxon>
        <taxon>Papilionoidea</taxon>
        <taxon>Pieridae</taxon>
        <taxon>Pierinae</taxon>
        <taxon>Pieris</taxon>
    </lineage>
</organism>
<gene>
    <name evidence="2" type="ORF">PIBRA_LOCUS8582</name>
</gene>
<keyword evidence="3" id="KW-1185">Reference proteome</keyword>
<dbReference type="EMBL" id="CALOZG010000027">
    <property type="protein sequence ID" value="CAH4032159.1"/>
    <property type="molecule type" value="Genomic_DNA"/>
</dbReference>
<sequence length="70" mass="7597">MDARSAAHDVGARAQRANIGFVRLRAVGGSALLNPAHAKPRPQDVQSHYMSNFNGLKTKPPLSNGKPHRR</sequence>